<comment type="caution">
    <text evidence="1">The sequence shown here is derived from an EMBL/GenBank/DDBJ whole genome shotgun (WGS) entry which is preliminary data.</text>
</comment>
<accession>A0A370GPI5</accession>
<keyword evidence="2" id="KW-1185">Reference proteome</keyword>
<evidence type="ECO:0000313" key="2">
    <source>
        <dbReference type="Proteomes" id="UP000255326"/>
    </source>
</evidence>
<gene>
    <name evidence="1" type="ORF">DFR59_102226</name>
</gene>
<dbReference type="RefSeq" id="WP_245948369.1">
    <property type="nucleotide sequence ID" value="NZ_QQAY01000002.1"/>
</dbReference>
<dbReference type="EMBL" id="QQAY01000002">
    <property type="protein sequence ID" value="RDI45597.1"/>
    <property type="molecule type" value="Genomic_DNA"/>
</dbReference>
<organism evidence="1 2">
    <name type="scientific">Falsibacillus pallidus</name>
    <dbReference type="NCBI Taxonomy" id="493781"/>
    <lineage>
        <taxon>Bacteria</taxon>
        <taxon>Bacillati</taxon>
        <taxon>Bacillota</taxon>
        <taxon>Bacilli</taxon>
        <taxon>Bacillales</taxon>
        <taxon>Bacillaceae</taxon>
        <taxon>Falsibacillus</taxon>
    </lineage>
</organism>
<proteinExistence type="predicted"/>
<evidence type="ECO:0000313" key="1">
    <source>
        <dbReference type="EMBL" id="RDI45597.1"/>
    </source>
</evidence>
<protein>
    <submittedName>
        <fullName evidence="1">Uncharacterized protein</fullName>
    </submittedName>
</protein>
<dbReference type="Proteomes" id="UP000255326">
    <property type="component" value="Unassembled WGS sequence"/>
</dbReference>
<reference evidence="1 2" key="1">
    <citation type="submission" date="2018-07" db="EMBL/GenBank/DDBJ databases">
        <title>Genomic Encyclopedia of Type Strains, Phase IV (KMG-IV): sequencing the most valuable type-strain genomes for metagenomic binning, comparative biology and taxonomic classification.</title>
        <authorList>
            <person name="Goeker M."/>
        </authorList>
    </citation>
    <scope>NUCLEOTIDE SEQUENCE [LARGE SCALE GENOMIC DNA]</scope>
    <source>
        <strain evidence="1 2">DSM 25281</strain>
    </source>
</reference>
<dbReference type="AlphaFoldDB" id="A0A370GPI5"/>
<sequence length="65" mass="8050">MKIIDTVPYFIKNYEPSLDFLRNYHSRYPDIFHEYFSYHCQNTDERLLASIEKYQHHLESIREGH</sequence>
<name>A0A370GPI5_9BACI</name>